<sequence>MATAKKIEFLLFDVETIADGQLVAAVKYPTEELEPAEAIERFQEELRETQKGRDFIPHTFQIPIAVVVAKVDSDLNMVDLVSLDEPQFRSHVMTQHFWRGWEHYHHPTWVTFNGRGFDIPVMELAAFRYGLNLKDWFHNKGASYTHPRNRYNANAHLDLHEILTNYGSCWFRGGLDLAATLIGKPGKMATKGDQVQEMWNQGKLQEISDYCRCDVLDTYFVFLRTSVLNGRIDLAREAELVEQTHRWLVERSGECQAYVDYLSCWGDWKNPWEVVEEAATKPVQELPDPTQRGESEVSESGVSDESDVSVGSPVDSLDSDGESSS</sequence>
<dbReference type="InterPro" id="IPR019288">
    <property type="entry name" value="3'-5'_exonuclease_PolB-like"/>
</dbReference>
<dbReference type="Gene3D" id="3.30.420.10">
    <property type="entry name" value="Ribonuclease H-like superfamily/Ribonuclease H"/>
    <property type="match status" value="1"/>
</dbReference>
<feature type="domain" description="Predicted 3'-5' exonuclease PolB-like" evidence="2">
    <location>
        <begin position="54"/>
        <end position="261"/>
    </location>
</feature>
<evidence type="ECO:0000256" key="1">
    <source>
        <dbReference type="SAM" id="MobiDB-lite"/>
    </source>
</evidence>
<dbReference type="Pfam" id="PF10108">
    <property type="entry name" value="DNA_pol_B_exo2"/>
    <property type="match status" value="1"/>
</dbReference>
<protein>
    <submittedName>
        <fullName evidence="3">Putative 3'-5' exonuclease related to the exonuclease domain of PolB</fullName>
    </submittedName>
</protein>
<dbReference type="GO" id="GO:0004527">
    <property type="term" value="F:exonuclease activity"/>
    <property type="evidence" value="ECO:0007669"/>
    <property type="project" value="UniProtKB-KW"/>
</dbReference>
<keyword evidence="4" id="KW-1185">Reference proteome</keyword>
<dbReference type="InterPro" id="IPR012337">
    <property type="entry name" value="RNaseH-like_sf"/>
</dbReference>
<evidence type="ECO:0000313" key="4">
    <source>
        <dbReference type="Proteomes" id="UP000320672"/>
    </source>
</evidence>
<dbReference type="EMBL" id="CP036262">
    <property type="protein sequence ID" value="QDS95442.1"/>
    <property type="molecule type" value="Genomic_DNA"/>
</dbReference>
<keyword evidence="3" id="KW-0540">Nuclease</keyword>
<feature type="region of interest" description="Disordered" evidence="1">
    <location>
        <begin position="279"/>
        <end position="325"/>
    </location>
</feature>
<reference evidence="3 4" key="1">
    <citation type="submission" date="2019-02" db="EMBL/GenBank/DDBJ databases">
        <title>Deep-cultivation of Planctomycetes and their phenomic and genomic characterization uncovers novel biology.</title>
        <authorList>
            <person name="Wiegand S."/>
            <person name="Jogler M."/>
            <person name="Boedeker C."/>
            <person name="Pinto D."/>
            <person name="Vollmers J."/>
            <person name="Rivas-Marin E."/>
            <person name="Kohn T."/>
            <person name="Peeters S.H."/>
            <person name="Heuer A."/>
            <person name="Rast P."/>
            <person name="Oberbeckmann S."/>
            <person name="Bunk B."/>
            <person name="Jeske O."/>
            <person name="Meyerdierks A."/>
            <person name="Storesund J.E."/>
            <person name="Kallscheuer N."/>
            <person name="Luecker S."/>
            <person name="Lage O.M."/>
            <person name="Pohl T."/>
            <person name="Merkel B.J."/>
            <person name="Hornburger P."/>
            <person name="Mueller R.-W."/>
            <person name="Bruemmer F."/>
            <person name="Labrenz M."/>
            <person name="Spormann A.M."/>
            <person name="Op den Camp H."/>
            <person name="Overmann J."/>
            <person name="Amann R."/>
            <person name="Jetten M.S.M."/>
            <person name="Mascher T."/>
            <person name="Medema M.H."/>
            <person name="Devos D.P."/>
            <person name="Kaster A.-K."/>
            <person name="Ovreas L."/>
            <person name="Rohde M."/>
            <person name="Galperin M.Y."/>
            <person name="Jogler C."/>
        </authorList>
    </citation>
    <scope>NUCLEOTIDE SEQUENCE [LARGE SCALE GENOMIC DNA]</scope>
    <source>
        <strain evidence="3 4">FF011L</strain>
    </source>
</reference>
<dbReference type="SUPFAM" id="SSF53098">
    <property type="entry name" value="Ribonuclease H-like"/>
    <property type="match status" value="1"/>
</dbReference>
<name>A0A517MKM6_9BACT</name>
<dbReference type="AlphaFoldDB" id="A0A517MKM6"/>
<dbReference type="CDD" id="cd05782">
    <property type="entry name" value="DNA_polB_like1_exo"/>
    <property type="match status" value="1"/>
</dbReference>
<dbReference type="KEGG" id="rml:FF011L_42380"/>
<dbReference type="RefSeq" id="WP_246109527.1">
    <property type="nucleotide sequence ID" value="NZ_CP036262.1"/>
</dbReference>
<evidence type="ECO:0000313" key="3">
    <source>
        <dbReference type="EMBL" id="QDS95442.1"/>
    </source>
</evidence>
<accession>A0A517MKM6</accession>
<keyword evidence="3" id="KW-0378">Hydrolase</keyword>
<evidence type="ECO:0000259" key="2">
    <source>
        <dbReference type="Pfam" id="PF10108"/>
    </source>
</evidence>
<dbReference type="GO" id="GO:0003676">
    <property type="term" value="F:nucleic acid binding"/>
    <property type="evidence" value="ECO:0007669"/>
    <property type="project" value="InterPro"/>
</dbReference>
<proteinExistence type="predicted"/>
<dbReference type="InterPro" id="IPR036397">
    <property type="entry name" value="RNaseH_sf"/>
</dbReference>
<organism evidence="3 4">
    <name type="scientific">Roseimaritima multifibrata</name>
    <dbReference type="NCBI Taxonomy" id="1930274"/>
    <lineage>
        <taxon>Bacteria</taxon>
        <taxon>Pseudomonadati</taxon>
        <taxon>Planctomycetota</taxon>
        <taxon>Planctomycetia</taxon>
        <taxon>Pirellulales</taxon>
        <taxon>Pirellulaceae</taxon>
        <taxon>Roseimaritima</taxon>
    </lineage>
</organism>
<keyword evidence="3" id="KW-0269">Exonuclease</keyword>
<gene>
    <name evidence="3" type="ORF">FF011L_42380</name>
</gene>
<dbReference type="Proteomes" id="UP000320672">
    <property type="component" value="Chromosome"/>
</dbReference>